<dbReference type="PROSITE" id="PS50052">
    <property type="entry name" value="GUANYLATE_KINASE_2"/>
    <property type="match status" value="1"/>
</dbReference>
<dbReference type="RefSeq" id="WP_218325296.1">
    <property type="nucleotide sequence ID" value="NZ_JAHUZB010000002.1"/>
</dbReference>
<proteinExistence type="inferred from homology"/>
<dbReference type="PANTHER" id="PTHR23117:SF13">
    <property type="entry name" value="GUANYLATE KINASE"/>
    <property type="match status" value="1"/>
</dbReference>
<evidence type="ECO:0000313" key="8">
    <source>
        <dbReference type="Proteomes" id="UP000774130"/>
    </source>
</evidence>
<comment type="similarity">
    <text evidence="2">Belongs to the guanylate kinase family.</text>
</comment>
<evidence type="ECO:0000256" key="1">
    <source>
        <dbReference type="ARBA" id="ARBA00003531"/>
    </source>
</evidence>
<dbReference type="Proteomes" id="UP000774130">
    <property type="component" value="Unassembled WGS sequence"/>
</dbReference>
<evidence type="ECO:0000256" key="4">
    <source>
        <dbReference type="ARBA" id="ARBA00022777"/>
    </source>
</evidence>
<dbReference type="InterPro" id="IPR008144">
    <property type="entry name" value="Guanylate_kin-like_dom"/>
</dbReference>
<keyword evidence="4 7" id="KW-0418">Kinase</keyword>
<accession>A0ABS6TBK7</accession>
<evidence type="ECO:0000259" key="6">
    <source>
        <dbReference type="PROSITE" id="PS50052"/>
    </source>
</evidence>
<dbReference type="EMBL" id="JAHUZB010000002">
    <property type="protein sequence ID" value="MBV7390249.1"/>
    <property type="molecule type" value="Genomic_DNA"/>
</dbReference>
<dbReference type="InterPro" id="IPR008145">
    <property type="entry name" value="GK/Ca_channel_bsu"/>
</dbReference>
<dbReference type="Pfam" id="PF00625">
    <property type="entry name" value="Guanylate_kin"/>
    <property type="match status" value="1"/>
</dbReference>
<comment type="caution">
    <text evidence="7">The sequence shown here is derived from an EMBL/GenBank/DDBJ whole genome shotgun (WGS) entry which is preliminary data.</text>
</comment>
<comment type="catalytic activity">
    <reaction evidence="5">
        <text>GMP + ATP = GDP + ADP</text>
        <dbReference type="Rhea" id="RHEA:20780"/>
        <dbReference type="ChEBI" id="CHEBI:30616"/>
        <dbReference type="ChEBI" id="CHEBI:58115"/>
        <dbReference type="ChEBI" id="CHEBI:58189"/>
        <dbReference type="ChEBI" id="CHEBI:456216"/>
        <dbReference type="EC" id="2.7.4.8"/>
    </reaction>
</comment>
<evidence type="ECO:0000313" key="7">
    <source>
        <dbReference type="EMBL" id="MBV7390249.1"/>
    </source>
</evidence>
<gene>
    <name evidence="7" type="ORF">KUA55_06115</name>
</gene>
<comment type="function">
    <text evidence="1">Essential for recycling GMP and indirectly, cGMP.</text>
</comment>
<organism evidence="7 8">
    <name type="scientific">Enterococcus alishanensis</name>
    <dbReference type="NCBI Taxonomy" id="1303817"/>
    <lineage>
        <taxon>Bacteria</taxon>
        <taxon>Bacillati</taxon>
        <taxon>Bacillota</taxon>
        <taxon>Bacilli</taxon>
        <taxon>Lactobacillales</taxon>
        <taxon>Enterococcaceae</taxon>
        <taxon>Enterococcus</taxon>
    </lineage>
</organism>
<dbReference type="InterPro" id="IPR020590">
    <property type="entry name" value="Guanylate_kinase_CS"/>
</dbReference>
<evidence type="ECO:0000256" key="5">
    <source>
        <dbReference type="ARBA" id="ARBA00048594"/>
    </source>
</evidence>
<dbReference type="SMART" id="SM00072">
    <property type="entry name" value="GuKc"/>
    <property type="match status" value="1"/>
</dbReference>
<keyword evidence="8" id="KW-1185">Reference proteome</keyword>
<dbReference type="PANTHER" id="PTHR23117">
    <property type="entry name" value="GUANYLATE KINASE-RELATED"/>
    <property type="match status" value="1"/>
</dbReference>
<dbReference type="PROSITE" id="PS00856">
    <property type="entry name" value="GUANYLATE_KINASE_1"/>
    <property type="match status" value="1"/>
</dbReference>
<name>A0ABS6TBK7_9ENTE</name>
<reference evidence="7 8" key="1">
    <citation type="submission" date="2021-06" db="EMBL/GenBank/DDBJ databases">
        <title>Enterococcus alishanensis sp. nov., a novel lactic acid bacterium isolated from fresh coffee beans.</title>
        <authorList>
            <person name="Chen Y.-S."/>
        </authorList>
    </citation>
    <scope>NUCLEOTIDE SEQUENCE [LARGE SCALE GENOMIC DNA]</scope>
    <source>
        <strain evidence="7 8">ALS3</strain>
    </source>
</reference>
<dbReference type="GO" id="GO:0016301">
    <property type="term" value="F:kinase activity"/>
    <property type="evidence" value="ECO:0007669"/>
    <property type="project" value="UniProtKB-KW"/>
</dbReference>
<evidence type="ECO:0000256" key="3">
    <source>
        <dbReference type="ARBA" id="ARBA00022679"/>
    </source>
</evidence>
<protein>
    <submittedName>
        <fullName evidence="7">Guanylate kinase</fullName>
    </submittedName>
</protein>
<evidence type="ECO:0000256" key="2">
    <source>
        <dbReference type="ARBA" id="ARBA00005790"/>
    </source>
</evidence>
<keyword evidence="3" id="KW-0808">Transferase</keyword>
<sequence>MHYCYLFMGPSGSGKTTLAEKSFSSQQKIVSYTTRIPRSSEKDGLDYHFVSKKQFKQMVIDDQFAEFDVYDENYYGIALTSIKKALEISDCYDPITPLGFLNLYKNFGQQMVPVWIHISKETLAQRLAHRASPAEIKRRIALYEKDLAYLPELKKIETLIEIDGEQSVADMVAQFRKALN</sequence>
<feature type="domain" description="Guanylate kinase-like" evidence="6">
    <location>
        <begin position="2"/>
        <end position="180"/>
    </location>
</feature>